<gene>
    <name evidence="2" type="ORF">PIB30_005288</name>
</gene>
<proteinExistence type="predicted"/>
<dbReference type="EMBL" id="JASCZI010120839">
    <property type="protein sequence ID" value="MED6155437.1"/>
    <property type="molecule type" value="Genomic_DNA"/>
</dbReference>
<name>A0ABU6U2Q3_9FABA</name>
<feature type="compositionally biased region" description="Acidic residues" evidence="1">
    <location>
        <begin position="312"/>
        <end position="326"/>
    </location>
</feature>
<feature type="region of interest" description="Disordered" evidence="1">
    <location>
        <begin position="151"/>
        <end position="170"/>
    </location>
</feature>
<feature type="compositionally biased region" description="Basic residues" evidence="1">
    <location>
        <begin position="262"/>
        <end position="276"/>
    </location>
</feature>
<protein>
    <submittedName>
        <fullName evidence="2">Uncharacterized protein</fullName>
    </submittedName>
</protein>
<feature type="compositionally biased region" description="Basic and acidic residues" evidence="1">
    <location>
        <begin position="343"/>
        <end position="370"/>
    </location>
</feature>
<comment type="caution">
    <text evidence="2">The sequence shown here is derived from an EMBL/GenBank/DDBJ whole genome shotgun (WGS) entry which is preliminary data.</text>
</comment>
<sequence>MEKIGETWGRVIKTEIDEGGHYNSFRVLLVANLGPTIQAFVDVVLDNVAYKVYVLEVGVLHMYSEIKGNTRVDCEADKKVLSDDMLANDRTDGVIMRKGVAEADGVLAAMDGRNGGETEKSWVDETQASNSELERQANVGAHKMALVAANNLDPNRASPSKTVTLVDDRRTEEVLKEMGLGSGPNDDDDQGQSKRVDSGNMDGPKENGPVVCETEPESDSLSAPLGFEPTFLISPSGFVEWQQIKETQNTAVSVRDREKPTHRQKRRGKSRGRTSLKLKDRIQAGRKGPCKRKKGKKFKDIGDIADVVWSGDDGDSEEDEIEDSEMEPDRIWRVGVETGMIAQEERNANRYLRDKEEDEAEQRRGKETKRTRNRRSRTASKVGVSDNLSQ</sequence>
<feature type="compositionally biased region" description="Basic residues" evidence="1">
    <location>
        <begin position="288"/>
        <end position="297"/>
    </location>
</feature>
<evidence type="ECO:0000256" key="1">
    <source>
        <dbReference type="SAM" id="MobiDB-lite"/>
    </source>
</evidence>
<accession>A0ABU6U2Q3</accession>
<feature type="region of interest" description="Disordered" evidence="1">
    <location>
        <begin position="249"/>
        <end position="328"/>
    </location>
</feature>
<feature type="region of interest" description="Disordered" evidence="1">
    <location>
        <begin position="176"/>
        <end position="224"/>
    </location>
</feature>
<dbReference type="Proteomes" id="UP001341840">
    <property type="component" value="Unassembled WGS sequence"/>
</dbReference>
<evidence type="ECO:0000313" key="2">
    <source>
        <dbReference type="EMBL" id="MED6155437.1"/>
    </source>
</evidence>
<feature type="region of interest" description="Disordered" evidence="1">
    <location>
        <begin position="343"/>
        <end position="390"/>
    </location>
</feature>
<organism evidence="2 3">
    <name type="scientific">Stylosanthes scabra</name>
    <dbReference type="NCBI Taxonomy" id="79078"/>
    <lineage>
        <taxon>Eukaryota</taxon>
        <taxon>Viridiplantae</taxon>
        <taxon>Streptophyta</taxon>
        <taxon>Embryophyta</taxon>
        <taxon>Tracheophyta</taxon>
        <taxon>Spermatophyta</taxon>
        <taxon>Magnoliopsida</taxon>
        <taxon>eudicotyledons</taxon>
        <taxon>Gunneridae</taxon>
        <taxon>Pentapetalae</taxon>
        <taxon>rosids</taxon>
        <taxon>fabids</taxon>
        <taxon>Fabales</taxon>
        <taxon>Fabaceae</taxon>
        <taxon>Papilionoideae</taxon>
        <taxon>50 kb inversion clade</taxon>
        <taxon>dalbergioids sensu lato</taxon>
        <taxon>Dalbergieae</taxon>
        <taxon>Pterocarpus clade</taxon>
        <taxon>Stylosanthes</taxon>
    </lineage>
</organism>
<evidence type="ECO:0000313" key="3">
    <source>
        <dbReference type="Proteomes" id="UP001341840"/>
    </source>
</evidence>
<reference evidence="2 3" key="1">
    <citation type="journal article" date="2023" name="Plants (Basel)">
        <title>Bridging the Gap: Combining Genomics and Transcriptomics Approaches to Understand Stylosanthes scabra, an Orphan Legume from the Brazilian Caatinga.</title>
        <authorList>
            <person name="Ferreira-Neto J.R.C."/>
            <person name="da Silva M.D."/>
            <person name="Binneck E."/>
            <person name="de Melo N.F."/>
            <person name="da Silva R.H."/>
            <person name="de Melo A.L.T.M."/>
            <person name="Pandolfi V."/>
            <person name="Bustamante F.O."/>
            <person name="Brasileiro-Vidal A.C."/>
            <person name="Benko-Iseppon A.M."/>
        </authorList>
    </citation>
    <scope>NUCLEOTIDE SEQUENCE [LARGE SCALE GENOMIC DNA]</scope>
    <source>
        <tissue evidence="2">Leaves</tissue>
    </source>
</reference>
<keyword evidence="3" id="KW-1185">Reference proteome</keyword>